<evidence type="ECO:0000256" key="1">
    <source>
        <dbReference type="SAM" id="Phobius"/>
    </source>
</evidence>
<keyword evidence="1" id="KW-0472">Membrane</keyword>
<reference evidence="4" key="1">
    <citation type="journal article" date="2019" name="Int. J. Syst. Evol. Microbiol.">
        <title>The Global Catalogue of Microorganisms (GCM) 10K type strain sequencing project: providing services to taxonomists for standard genome sequencing and annotation.</title>
        <authorList>
            <consortium name="The Broad Institute Genomics Platform"/>
            <consortium name="The Broad Institute Genome Sequencing Center for Infectious Disease"/>
            <person name="Wu L."/>
            <person name="Ma J."/>
        </authorList>
    </citation>
    <scope>NUCLEOTIDE SEQUENCE [LARGE SCALE GENOMIC DNA]</scope>
    <source>
        <strain evidence="4">CGMCC 4.7093</strain>
    </source>
</reference>
<keyword evidence="3" id="KW-0540">Nuclease</keyword>
<dbReference type="Proteomes" id="UP001595947">
    <property type="component" value="Unassembled WGS sequence"/>
</dbReference>
<keyword evidence="4" id="KW-1185">Reference proteome</keyword>
<name>A0ABV9YTC8_9PSEU</name>
<dbReference type="SUPFAM" id="SSF56219">
    <property type="entry name" value="DNase I-like"/>
    <property type="match status" value="1"/>
</dbReference>
<keyword evidence="1" id="KW-0812">Transmembrane</keyword>
<keyword evidence="3" id="KW-0255">Endonuclease</keyword>
<feature type="transmembrane region" description="Helical" evidence="1">
    <location>
        <begin position="66"/>
        <end position="90"/>
    </location>
</feature>
<dbReference type="RefSeq" id="WP_378039199.1">
    <property type="nucleotide sequence ID" value="NZ_JBHSIV010000049.1"/>
</dbReference>
<gene>
    <name evidence="3" type="ORF">ACFPBZ_26945</name>
</gene>
<protein>
    <submittedName>
        <fullName evidence="3">Endonuclease/exonuclease/phosphatase family protein</fullName>
    </submittedName>
</protein>
<evidence type="ECO:0000313" key="4">
    <source>
        <dbReference type="Proteomes" id="UP001595947"/>
    </source>
</evidence>
<dbReference type="Pfam" id="PF03372">
    <property type="entry name" value="Exo_endo_phos"/>
    <property type="match status" value="1"/>
</dbReference>
<keyword evidence="1" id="KW-1133">Transmembrane helix</keyword>
<dbReference type="InterPro" id="IPR005135">
    <property type="entry name" value="Endo/exonuclease/phosphatase"/>
</dbReference>
<keyword evidence="3" id="KW-0378">Hydrolase</keyword>
<dbReference type="InterPro" id="IPR036691">
    <property type="entry name" value="Endo/exonu/phosph_ase_sf"/>
</dbReference>
<dbReference type="EMBL" id="JBHSIV010000049">
    <property type="protein sequence ID" value="MFC5065881.1"/>
    <property type="molecule type" value="Genomic_DNA"/>
</dbReference>
<dbReference type="GO" id="GO:0004519">
    <property type="term" value="F:endonuclease activity"/>
    <property type="evidence" value="ECO:0007669"/>
    <property type="project" value="UniProtKB-KW"/>
</dbReference>
<feature type="domain" description="Endonuclease/exonuclease/phosphatase" evidence="2">
    <location>
        <begin position="132"/>
        <end position="338"/>
    </location>
</feature>
<dbReference type="Gene3D" id="3.60.10.10">
    <property type="entry name" value="Endonuclease/exonuclease/phosphatase"/>
    <property type="match status" value="1"/>
</dbReference>
<feature type="transmembrane region" description="Helical" evidence="1">
    <location>
        <begin position="97"/>
        <end position="117"/>
    </location>
</feature>
<feature type="transmembrane region" description="Helical" evidence="1">
    <location>
        <begin position="34"/>
        <end position="54"/>
    </location>
</feature>
<proteinExistence type="predicted"/>
<organism evidence="3 4">
    <name type="scientific">Actinomycetospora atypica</name>
    <dbReference type="NCBI Taxonomy" id="1290095"/>
    <lineage>
        <taxon>Bacteria</taxon>
        <taxon>Bacillati</taxon>
        <taxon>Actinomycetota</taxon>
        <taxon>Actinomycetes</taxon>
        <taxon>Pseudonocardiales</taxon>
        <taxon>Pseudonocardiaceae</taxon>
        <taxon>Actinomycetospora</taxon>
    </lineage>
</organism>
<sequence>MTRPDEAAPAAGPTDPTGPIHVGWRRFLPRPSRVVTGLLVVGLAAVALVPDRLWPDRLGLDMTFPLVGFVLVRVPLTLAVVVLGLLALAVRARWWPTLVPLLVIAGLSAAALVPRAIPDGPAPDAGPDLTVMSLNVDRGGADVPALAALLRERRPDVLVLPEAGEPFRTRLAAQIPDLGYRSFSSVPPSEPDALGTTILAGPGLGDVRARVVPARFPWLELTGGALGATRLVGVHVVSPVPALIDAWPGELDSLARWCAPGAGPAAVVGDLNATADLTAFRRGTAGCTDAGDEAGKGLLATWPVGLPRWLGAQLDHVLVGGGVGVDGFDVVEVPGTDHRGLVVTVHAVA</sequence>
<evidence type="ECO:0000313" key="3">
    <source>
        <dbReference type="EMBL" id="MFC5065881.1"/>
    </source>
</evidence>
<evidence type="ECO:0000259" key="2">
    <source>
        <dbReference type="Pfam" id="PF03372"/>
    </source>
</evidence>
<accession>A0ABV9YTC8</accession>
<comment type="caution">
    <text evidence="3">The sequence shown here is derived from an EMBL/GenBank/DDBJ whole genome shotgun (WGS) entry which is preliminary data.</text>
</comment>